<dbReference type="Proteomes" id="UP001168821">
    <property type="component" value="Unassembled WGS sequence"/>
</dbReference>
<keyword evidence="4" id="KW-0813">Transport</keyword>
<evidence type="ECO:0000256" key="1">
    <source>
        <dbReference type="ARBA" id="ARBA00004395"/>
    </source>
</evidence>
<evidence type="ECO:0000256" key="8">
    <source>
        <dbReference type="ARBA" id="ARBA00031345"/>
    </source>
</evidence>
<comment type="subcellular location">
    <subcellularLocation>
        <location evidence="1">Golgi apparatus membrane</location>
        <topology evidence="1">Peripheral membrane protein</topology>
    </subcellularLocation>
</comment>
<accession>A0AA38J0U9</accession>
<dbReference type="Pfam" id="PF10191">
    <property type="entry name" value="COG7"/>
    <property type="match status" value="1"/>
</dbReference>
<dbReference type="GO" id="GO:0006886">
    <property type="term" value="P:intracellular protein transport"/>
    <property type="evidence" value="ECO:0007669"/>
    <property type="project" value="InterPro"/>
</dbReference>
<evidence type="ECO:0000256" key="3">
    <source>
        <dbReference type="ARBA" id="ARBA00020984"/>
    </source>
</evidence>
<protein>
    <recommendedName>
        <fullName evidence="3">Conserved oligomeric Golgi complex subunit 7</fullName>
    </recommendedName>
    <alternativeName>
        <fullName evidence="8">Component of oligomeric Golgi complex 7</fullName>
    </alternativeName>
</protein>
<name>A0AA38J0U9_9CUCU</name>
<organism evidence="9 10">
    <name type="scientific">Zophobas morio</name>
    <dbReference type="NCBI Taxonomy" id="2755281"/>
    <lineage>
        <taxon>Eukaryota</taxon>
        <taxon>Metazoa</taxon>
        <taxon>Ecdysozoa</taxon>
        <taxon>Arthropoda</taxon>
        <taxon>Hexapoda</taxon>
        <taxon>Insecta</taxon>
        <taxon>Pterygota</taxon>
        <taxon>Neoptera</taxon>
        <taxon>Endopterygota</taxon>
        <taxon>Coleoptera</taxon>
        <taxon>Polyphaga</taxon>
        <taxon>Cucujiformia</taxon>
        <taxon>Tenebrionidae</taxon>
        <taxon>Zophobas</taxon>
    </lineage>
</organism>
<keyword evidence="5" id="KW-0653">Protein transport</keyword>
<keyword evidence="10" id="KW-1185">Reference proteome</keyword>
<comment type="similarity">
    <text evidence="2">Belongs to the COG7 family.</text>
</comment>
<sequence length="125" mass="13866">MTLPQHLEPFLFRENASLTCALRAVNQEYSTAGDAEGSLAHVFLKIVARGTCQAFCDRILSICDLSQPASRQLAHDIGYLNNVLQDLGISLSENLQQLANLLKLPNQYHSDSARYSARYVASVRQ</sequence>
<dbReference type="GO" id="GO:0000139">
    <property type="term" value="C:Golgi membrane"/>
    <property type="evidence" value="ECO:0007669"/>
    <property type="project" value="UniProtKB-SubCell"/>
</dbReference>
<dbReference type="GO" id="GO:0007030">
    <property type="term" value="P:Golgi organization"/>
    <property type="evidence" value="ECO:0007669"/>
    <property type="project" value="TreeGrafter"/>
</dbReference>
<dbReference type="GO" id="GO:0017119">
    <property type="term" value="C:Golgi transport complex"/>
    <property type="evidence" value="ECO:0007669"/>
    <property type="project" value="InterPro"/>
</dbReference>
<keyword evidence="6" id="KW-0333">Golgi apparatus</keyword>
<dbReference type="PANTHER" id="PTHR21443:SF0">
    <property type="entry name" value="CONSERVED OLIGOMERIC GOLGI COMPLEX SUBUNIT 7"/>
    <property type="match status" value="1"/>
</dbReference>
<evidence type="ECO:0000313" key="10">
    <source>
        <dbReference type="Proteomes" id="UP001168821"/>
    </source>
</evidence>
<evidence type="ECO:0000256" key="7">
    <source>
        <dbReference type="ARBA" id="ARBA00023136"/>
    </source>
</evidence>
<gene>
    <name evidence="9" type="ORF">Zmor_002475</name>
</gene>
<dbReference type="InterPro" id="IPR019335">
    <property type="entry name" value="COG7"/>
</dbReference>
<dbReference type="PANTHER" id="PTHR21443">
    <property type="entry name" value="CONSERVED OLIGOMERIC GOLGI COMPLEX COMPONENT 7"/>
    <property type="match status" value="1"/>
</dbReference>
<dbReference type="GO" id="GO:0006890">
    <property type="term" value="P:retrograde vesicle-mediated transport, Golgi to endoplasmic reticulum"/>
    <property type="evidence" value="ECO:0007669"/>
    <property type="project" value="TreeGrafter"/>
</dbReference>
<comment type="caution">
    <text evidence="9">The sequence shown here is derived from an EMBL/GenBank/DDBJ whole genome shotgun (WGS) entry which is preliminary data.</text>
</comment>
<evidence type="ECO:0000256" key="6">
    <source>
        <dbReference type="ARBA" id="ARBA00023034"/>
    </source>
</evidence>
<keyword evidence="7" id="KW-0472">Membrane</keyword>
<proteinExistence type="inferred from homology"/>
<evidence type="ECO:0000256" key="2">
    <source>
        <dbReference type="ARBA" id="ARBA00005831"/>
    </source>
</evidence>
<dbReference type="EMBL" id="JALNTZ010000001">
    <property type="protein sequence ID" value="KAJ3667067.1"/>
    <property type="molecule type" value="Genomic_DNA"/>
</dbReference>
<evidence type="ECO:0000256" key="5">
    <source>
        <dbReference type="ARBA" id="ARBA00022927"/>
    </source>
</evidence>
<dbReference type="AlphaFoldDB" id="A0AA38J0U9"/>
<reference evidence="9" key="1">
    <citation type="journal article" date="2023" name="G3 (Bethesda)">
        <title>Whole genome assemblies of Zophobas morio and Tenebrio molitor.</title>
        <authorList>
            <person name="Kaur S."/>
            <person name="Stinson S.A."/>
            <person name="diCenzo G.C."/>
        </authorList>
    </citation>
    <scope>NUCLEOTIDE SEQUENCE</scope>
    <source>
        <strain evidence="9">QUZm001</strain>
    </source>
</reference>
<evidence type="ECO:0000313" key="9">
    <source>
        <dbReference type="EMBL" id="KAJ3667067.1"/>
    </source>
</evidence>
<evidence type="ECO:0000256" key="4">
    <source>
        <dbReference type="ARBA" id="ARBA00022448"/>
    </source>
</evidence>